<dbReference type="PROSITE" id="PS50932">
    <property type="entry name" value="HTH_LACI_2"/>
    <property type="match status" value="1"/>
</dbReference>
<dbReference type="PANTHER" id="PTHR30146:SF109">
    <property type="entry name" value="HTH-TYPE TRANSCRIPTIONAL REGULATOR GALS"/>
    <property type="match status" value="1"/>
</dbReference>
<dbReference type="GO" id="GO:0000976">
    <property type="term" value="F:transcription cis-regulatory region binding"/>
    <property type="evidence" value="ECO:0007669"/>
    <property type="project" value="TreeGrafter"/>
</dbReference>
<dbReference type="InterPro" id="IPR000843">
    <property type="entry name" value="HTH_LacI"/>
</dbReference>
<keyword evidence="2" id="KW-0238">DNA-binding</keyword>
<evidence type="ECO:0000256" key="1">
    <source>
        <dbReference type="ARBA" id="ARBA00023015"/>
    </source>
</evidence>
<dbReference type="Proteomes" id="UP000198426">
    <property type="component" value="Unassembled WGS sequence"/>
</dbReference>
<keyword evidence="3" id="KW-0804">Transcription</keyword>
<dbReference type="CDD" id="cd01392">
    <property type="entry name" value="HTH_LacI"/>
    <property type="match status" value="1"/>
</dbReference>
<evidence type="ECO:0000256" key="2">
    <source>
        <dbReference type="ARBA" id="ARBA00023125"/>
    </source>
</evidence>
<organism evidence="5 6">
    <name type="scientific">Tropicimonas sediminicola</name>
    <dbReference type="NCBI Taxonomy" id="1031541"/>
    <lineage>
        <taxon>Bacteria</taxon>
        <taxon>Pseudomonadati</taxon>
        <taxon>Pseudomonadota</taxon>
        <taxon>Alphaproteobacteria</taxon>
        <taxon>Rhodobacterales</taxon>
        <taxon>Roseobacteraceae</taxon>
        <taxon>Tropicimonas</taxon>
    </lineage>
</organism>
<dbReference type="OrthoDB" id="7811243at2"/>
<dbReference type="AlphaFoldDB" id="A0A239EGS7"/>
<dbReference type="CDD" id="cd06289">
    <property type="entry name" value="PBP1_MalI-like"/>
    <property type="match status" value="1"/>
</dbReference>
<evidence type="ECO:0000256" key="3">
    <source>
        <dbReference type="ARBA" id="ARBA00023163"/>
    </source>
</evidence>
<dbReference type="RefSeq" id="WP_089231882.1">
    <property type="nucleotide sequence ID" value="NZ_FZOY01000002.1"/>
</dbReference>
<dbReference type="InterPro" id="IPR046335">
    <property type="entry name" value="LacI/GalR-like_sensor"/>
</dbReference>
<keyword evidence="6" id="KW-1185">Reference proteome</keyword>
<evidence type="ECO:0000313" key="5">
    <source>
        <dbReference type="EMBL" id="SNS43960.1"/>
    </source>
</evidence>
<proteinExistence type="predicted"/>
<reference evidence="5 6" key="1">
    <citation type="submission" date="2017-06" db="EMBL/GenBank/DDBJ databases">
        <authorList>
            <person name="Kim H.J."/>
            <person name="Triplett B.A."/>
        </authorList>
    </citation>
    <scope>NUCLEOTIDE SEQUENCE [LARGE SCALE GENOMIC DNA]</scope>
    <source>
        <strain evidence="5 6">DSM 29339</strain>
    </source>
</reference>
<keyword evidence="1" id="KW-0805">Transcription regulation</keyword>
<dbReference type="SMART" id="SM00354">
    <property type="entry name" value="HTH_LACI"/>
    <property type="match status" value="1"/>
</dbReference>
<feature type="domain" description="HTH lacI-type" evidence="4">
    <location>
        <begin position="5"/>
        <end position="59"/>
    </location>
</feature>
<dbReference type="InterPro" id="IPR028082">
    <property type="entry name" value="Peripla_BP_I"/>
</dbReference>
<dbReference type="EMBL" id="FZOY01000002">
    <property type="protein sequence ID" value="SNS43960.1"/>
    <property type="molecule type" value="Genomic_DNA"/>
</dbReference>
<dbReference type="Pfam" id="PF00356">
    <property type="entry name" value="LacI"/>
    <property type="match status" value="1"/>
</dbReference>
<evidence type="ECO:0000313" key="6">
    <source>
        <dbReference type="Proteomes" id="UP000198426"/>
    </source>
</evidence>
<sequence>MTPRVTLKTVAAAAGVSVSAVSLALRDNPRISEEKRAEIKRIAGELGYIYNRHAANLRTGTNDTVSVCVNDLRNPVFAEFVTSIEEALRESDRLVLLCNAHEEEEVQASFIRRMLEQGSNGLVLSPVAGTRAEALREVVGPQFPTVLMSRGLDDDSFDQVVNDDPLGLRLAVQALVELGHRKIAWIGGGQDTSTARRRFAGFEAGLREAGLPIDPTLVLPTAHTTLEAGRRAMIQILDAAPEVTGVLCFGDLLALGAVSACRERGLEVGRDISIIGHDDIEETAYFDPALSTVHVRKRMIGRTAAELLLQRIDAPFAPPVSRVIAPRLVFRGTTGPAP</sequence>
<gene>
    <name evidence="5" type="ORF">SAMN05421757_102151</name>
</gene>
<accession>A0A239EGS7</accession>
<name>A0A239EGS7_9RHOB</name>
<dbReference type="InterPro" id="IPR010982">
    <property type="entry name" value="Lambda_DNA-bd_dom_sf"/>
</dbReference>
<protein>
    <submittedName>
        <fullName evidence="5">Transcriptional regulator, LacI family</fullName>
    </submittedName>
</protein>
<dbReference type="Gene3D" id="1.10.260.40">
    <property type="entry name" value="lambda repressor-like DNA-binding domains"/>
    <property type="match status" value="1"/>
</dbReference>
<dbReference type="SUPFAM" id="SSF53822">
    <property type="entry name" value="Periplasmic binding protein-like I"/>
    <property type="match status" value="1"/>
</dbReference>
<dbReference type="Pfam" id="PF13377">
    <property type="entry name" value="Peripla_BP_3"/>
    <property type="match status" value="1"/>
</dbReference>
<dbReference type="PANTHER" id="PTHR30146">
    <property type="entry name" value="LACI-RELATED TRANSCRIPTIONAL REPRESSOR"/>
    <property type="match status" value="1"/>
</dbReference>
<dbReference type="SUPFAM" id="SSF47413">
    <property type="entry name" value="lambda repressor-like DNA-binding domains"/>
    <property type="match status" value="1"/>
</dbReference>
<evidence type="ECO:0000259" key="4">
    <source>
        <dbReference type="PROSITE" id="PS50932"/>
    </source>
</evidence>
<dbReference type="GO" id="GO:0003700">
    <property type="term" value="F:DNA-binding transcription factor activity"/>
    <property type="evidence" value="ECO:0007669"/>
    <property type="project" value="TreeGrafter"/>
</dbReference>
<dbReference type="Gene3D" id="3.40.50.2300">
    <property type="match status" value="2"/>
</dbReference>